<reference evidence="1 2" key="2">
    <citation type="journal article" date="2013" name="PLoS ONE">
        <title>INDIGO - INtegrated Data Warehouse of MIcrobial GenOmes with Examples from the Red Sea Extremophiles.</title>
        <authorList>
            <person name="Alam I."/>
            <person name="Antunes A."/>
            <person name="Kamau A.A."/>
            <person name="Ba Alawi W."/>
            <person name="Kalkatawi M."/>
            <person name="Stingl U."/>
            <person name="Bajic V.B."/>
        </authorList>
    </citation>
    <scope>NUCLEOTIDE SEQUENCE [LARGE SCALE GENOMIC DNA]</scope>
    <source>
        <strain evidence="1 2">SARL4B</strain>
    </source>
</reference>
<proteinExistence type="predicted"/>
<comment type="caution">
    <text evidence="1">The sequence shown here is derived from an EMBL/GenBank/DDBJ whole genome shotgun (WGS) entry which is preliminary data.</text>
</comment>
<name>F7PMI9_9EURY</name>
<organism evidence="1 2">
    <name type="scientific">Halorhabdus tiamatea SARL4B</name>
    <dbReference type="NCBI Taxonomy" id="1033806"/>
    <lineage>
        <taxon>Archaea</taxon>
        <taxon>Methanobacteriati</taxon>
        <taxon>Methanobacteriota</taxon>
        <taxon>Stenosarchaea group</taxon>
        <taxon>Halobacteria</taxon>
        <taxon>Halobacteriales</taxon>
        <taxon>Haloarculaceae</taxon>
        <taxon>Halorhabdus</taxon>
    </lineage>
</organism>
<sequence length="180" mass="19967">MADADSVETQGGDVGEWVKVHFHPQIWSDGQAVTGDDTETFYVPREDATDDQGALFSDESPESETLCRHENATERAQNWYGPFYVTLSEVDVLPSYVEPGAENREESHSQDANRGKMATIDIQFARLGISATAYNADGSVFDEAWFTWDEVEDLKSGEESHITFEYEESNSTFGGGQDGC</sequence>
<accession>F7PMI9</accession>
<dbReference type="EMBL" id="AFNT02000003">
    <property type="protein sequence ID" value="ERJ07442.1"/>
    <property type="molecule type" value="Genomic_DNA"/>
</dbReference>
<protein>
    <submittedName>
        <fullName evidence="1">Uncharacterized protein</fullName>
    </submittedName>
</protein>
<dbReference type="Proteomes" id="UP000003861">
    <property type="component" value="Unassembled WGS sequence"/>
</dbReference>
<evidence type="ECO:0000313" key="1">
    <source>
        <dbReference type="EMBL" id="ERJ07442.1"/>
    </source>
</evidence>
<dbReference type="RefSeq" id="WP_008527008.1">
    <property type="nucleotide sequence ID" value="NZ_AFNT02000003.1"/>
</dbReference>
<gene>
    <name evidence="1" type="ORF">HLRTI_000484</name>
</gene>
<dbReference type="AlphaFoldDB" id="F7PMI9"/>
<evidence type="ECO:0000313" key="2">
    <source>
        <dbReference type="Proteomes" id="UP000003861"/>
    </source>
</evidence>
<reference evidence="1 2" key="1">
    <citation type="journal article" date="2011" name="J. Bacteriol.">
        <title>Genome sequence of Halorhabdus tiamatea, the first archaeon isolated from a deep-sea anoxic brine lake.</title>
        <authorList>
            <person name="Antunes A."/>
            <person name="Alam I."/>
            <person name="Bajic V.B."/>
            <person name="Stingl U."/>
        </authorList>
    </citation>
    <scope>NUCLEOTIDE SEQUENCE [LARGE SCALE GENOMIC DNA]</scope>
    <source>
        <strain evidence="1 2">SARL4B</strain>
    </source>
</reference>